<sequence>MQHENLHFNDLHIQCPYFHLKSCIIIFKQIEKRIKPFLLNHGCQFDTK</sequence>
<dbReference type="AlphaFoldDB" id="I3SIH5"/>
<evidence type="ECO:0000313" key="1">
    <source>
        <dbReference type="EMBL" id="AFK40067.1"/>
    </source>
</evidence>
<reference evidence="2" key="3">
    <citation type="journal article" date="2018" name="Nat. Plants">
        <title>Whole-genome landscape of Medicago truncatula symbiotic genes.</title>
        <authorList>
            <person name="Pecrix Y."/>
            <person name="Gamas P."/>
            <person name="Carrere S."/>
        </authorList>
    </citation>
    <scope>NUCLEOTIDE SEQUENCE</scope>
    <source>
        <tissue evidence="2">Leaves</tissue>
    </source>
</reference>
<accession>I3SIH5</accession>
<dbReference type="EMBL" id="BT140272">
    <property type="protein sequence ID" value="AFK40067.1"/>
    <property type="molecule type" value="mRNA"/>
</dbReference>
<gene>
    <name evidence="2" type="ORF">MtrunA17_Chr1g0189161</name>
</gene>
<dbReference type="EMBL" id="PSQE01000001">
    <property type="protein sequence ID" value="RHN80518.1"/>
    <property type="molecule type" value="Genomic_DNA"/>
</dbReference>
<reference evidence="3" key="2">
    <citation type="journal article" date="2018" name="Nat. Plants">
        <title>Whole-genome landscape of Medicago truncatula symbiotic genes.</title>
        <authorList>
            <person name="Pecrix Y."/>
            <person name="Staton S.E."/>
            <person name="Sallet E."/>
            <person name="Lelandais-Briere C."/>
            <person name="Moreau S."/>
            <person name="Carrere S."/>
            <person name="Blein T."/>
            <person name="Jardinaud M.F."/>
            <person name="Latrasse D."/>
            <person name="Zouine M."/>
            <person name="Zahm M."/>
            <person name="Kreplak J."/>
            <person name="Mayjonade B."/>
            <person name="Satge C."/>
            <person name="Perez M."/>
            <person name="Cauet S."/>
            <person name="Marande W."/>
            <person name="Chantry-Darmon C."/>
            <person name="Lopez-Roques C."/>
            <person name="Bouchez O."/>
            <person name="Berard A."/>
            <person name="Debelle F."/>
            <person name="Munos S."/>
            <person name="Bendahmane A."/>
            <person name="Berges H."/>
            <person name="Niebel A."/>
            <person name="Buitink J."/>
            <person name="Frugier F."/>
            <person name="Benhamed M."/>
            <person name="Crespi M."/>
            <person name="Gouzy J."/>
            <person name="Gamas P."/>
        </authorList>
    </citation>
    <scope>NUCLEOTIDE SEQUENCE [LARGE SCALE GENOMIC DNA]</scope>
    <source>
        <strain evidence="3">cv. Jemalong A17</strain>
    </source>
</reference>
<name>I3SIH5_MEDTR</name>
<dbReference type="Gramene" id="rna4455">
    <property type="protein sequence ID" value="RHN80518.1"/>
    <property type="gene ID" value="gene4455"/>
</dbReference>
<dbReference type="Proteomes" id="UP000265566">
    <property type="component" value="Chromosome 1"/>
</dbReference>
<proteinExistence type="evidence at transcript level"/>
<evidence type="ECO:0000313" key="2">
    <source>
        <dbReference type="EMBL" id="RHN80518.1"/>
    </source>
</evidence>
<protein>
    <submittedName>
        <fullName evidence="1">Uncharacterized protein</fullName>
    </submittedName>
</protein>
<organism evidence="1">
    <name type="scientific">Medicago truncatula</name>
    <name type="common">Barrel medic</name>
    <name type="synonym">Medicago tribuloides</name>
    <dbReference type="NCBI Taxonomy" id="3880"/>
    <lineage>
        <taxon>Eukaryota</taxon>
        <taxon>Viridiplantae</taxon>
        <taxon>Streptophyta</taxon>
        <taxon>Embryophyta</taxon>
        <taxon>Tracheophyta</taxon>
        <taxon>Spermatophyta</taxon>
        <taxon>Magnoliopsida</taxon>
        <taxon>eudicotyledons</taxon>
        <taxon>Gunneridae</taxon>
        <taxon>Pentapetalae</taxon>
        <taxon>rosids</taxon>
        <taxon>fabids</taxon>
        <taxon>Fabales</taxon>
        <taxon>Fabaceae</taxon>
        <taxon>Papilionoideae</taxon>
        <taxon>50 kb inversion clade</taxon>
        <taxon>NPAAA clade</taxon>
        <taxon>Hologalegina</taxon>
        <taxon>IRL clade</taxon>
        <taxon>Trifolieae</taxon>
        <taxon>Medicago</taxon>
    </lineage>
</organism>
<evidence type="ECO:0000313" key="3">
    <source>
        <dbReference type="Proteomes" id="UP000265566"/>
    </source>
</evidence>
<reference evidence="1" key="1">
    <citation type="submission" date="2012-05" db="EMBL/GenBank/DDBJ databases">
        <authorList>
            <person name="Krishnakumar V."/>
            <person name="Cheung F."/>
            <person name="Xiao Y."/>
            <person name="Chan A."/>
            <person name="Moskal W.A."/>
            <person name="Town C.D."/>
        </authorList>
    </citation>
    <scope>NUCLEOTIDE SEQUENCE</scope>
</reference>